<gene>
    <name evidence="2" type="ORF">EDC28_103111</name>
</gene>
<keyword evidence="1" id="KW-0732">Signal</keyword>
<name>A0A3N1PKW8_9GAMM</name>
<dbReference type="SUPFAM" id="SSF48452">
    <property type="entry name" value="TPR-like"/>
    <property type="match status" value="1"/>
</dbReference>
<evidence type="ECO:0000256" key="1">
    <source>
        <dbReference type="SAM" id="SignalP"/>
    </source>
</evidence>
<dbReference type="Gene3D" id="1.25.40.10">
    <property type="entry name" value="Tetratricopeptide repeat domain"/>
    <property type="match status" value="1"/>
</dbReference>
<dbReference type="Proteomes" id="UP000268033">
    <property type="component" value="Unassembled WGS sequence"/>
</dbReference>
<keyword evidence="3" id="KW-1185">Reference proteome</keyword>
<protein>
    <recommendedName>
        <fullName evidence="4">Tetratricopeptide repeat protein</fullName>
    </recommendedName>
</protein>
<dbReference type="STRING" id="584787.GCA_001247655_00316"/>
<reference evidence="2 3" key="1">
    <citation type="submission" date="2018-11" db="EMBL/GenBank/DDBJ databases">
        <title>Genomic Encyclopedia of Type Strains, Phase IV (KMG-IV): sequencing the most valuable type-strain genomes for metagenomic binning, comparative biology and taxonomic classification.</title>
        <authorList>
            <person name="Goeker M."/>
        </authorList>
    </citation>
    <scope>NUCLEOTIDE SEQUENCE [LARGE SCALE GENOMIC DNA]</scope>
    <source>
        <strain evidence="2 3">DSM 21945</strain>
    </source>
</reference>
<sequence>MRLWWLAALPMLAKAAWIPAADEVLAKVDTSPLPATRAAISEAMDQAFLSANPRLMDRLDAALAALPEPKPDWYWWQKARLLQHSHRLEEAGVFLGRWLALHPEDPSGQLLAARLALMRGEPKRAEGHCRHLMGQVALEISAACLLEARADAGDLADSYRRLSALLAKAPLPQNGIGLWLASMAADLALQLKSPQAALDWLTPFAGQLDLPASVLWAQAMRETGQGQALAAYFRQQDINNLADALLLELTLADPAGPWRARLDDRIQWLSWRQDNQHAAVLARYYLEVAPDAKAALYWAQQNLSQVKEPKDRALLARVEEGQ</sequence>
<evidence type="ECO:0000313" key="2">
    <source>
        <dbReference type="EMBL" id="ROQ28518.1"/>
    </source>
</evidence>
<dbReference type="EMBL" id="RJUL01000003">
    <property type="protein sequence ID" value="ROQ28518.1"/>
    <property type="molecule type" value="Genomic_DNA"/>
</dbReference>
<comment type="caution">
    <text evidence="2">The sequence shown here is derived from an EMBL/GenBank/DDBJ whole genome shotgun (WGS) entry which is preliminary data.</text>
</comment>
<dbReference type="InterPro" id="IPR011990">
    <property type="entry name" value="TPR-like_helical_dom_sf"/>
</dbReference>
<accession>A0A3N1PKW8</accession>
<organism evidence="2 3">
    <name type="scientific">Gallaecimonas pentaromativorans</name>
    <dbReference type="NCBI Taxonomy" id="584787"/>
    <lineage>
        <taxon>Bacteria</taxon>
        <taxon>Pseudomonadati</taxon>
        <taxon>Pseudomonadota</taxon>
        <taxon>Gammaproteobacteria</taxon>
        <taxon>Enterobacterales</taxon>
        <taxon>Gallaecimonadaceae</taxon>
        <taxon>Gallaecimonas</taxon>
    </lineage>
</organism>
<dbReference type="RefSeq" id="WP_123421005.1">
    <property type="nucleotide sequence ID" value="NZ_RJUL01000003.1"/>
</dbReference>
<evidence type="ECO:0008006" key="4">
    <source>
        <dbReference type="Google" id="ProtNLM"/>
    </source>
</evidence>
<proteinExistence type="predicted"/>
<feature type="signal peptide" evidence="1">
    <location>
        <begin position="1"/>
        <end position="20"/>
    </location>
</feature>
<feature type="chain" id="PRO_5018150532" description="Tetratricopeptide repeat protein" evidence="1">
    <location>
        <begin position="21"/>
        <end position="322"/>
    </location>
</feature>
<evidence type="ECO:0000313" key="3">
    <source>
        <dbReference type="Proteomes" id="UP000268033"/>
    </source>
</evidence>
<dbReference type="AlphaFoldDB" id="A0A3N1PKW8"/>